<name>A0A3S0J3F4_9BACI</name>
<dbReference type="RefSeq" id="WP_126294095.1">
    <property type="nucleotide sequence ID" value="NZ_CP185866.1"/>
</dbReference>
<dbReference type="Gene3D" id="2.60.200.40">
    <property type="match status" value="1"/>
</dbReference>
<evidence type="ECO:0000259" key="2">
    <source>
        <dbReference type="Pfam" id="PF19279"/>
    </source>
</evidence>
<sequence>MNNTGIGFDAYIAYKTNNSKIKKRLNKIGLGQLSYIYFVLYCLFTYKLFKLTIQQDGQQYTYEKVWFATVSNQPYFGGGMKISPNSCSKDGLIELTIVYNLSRFKLLLLFITVFFGAHTRLKEVVQISSSKFILSVDKELPCHADGELIGTTKKESEITYTVSLNSLKLADVK</sequence>
<comment type="caution">
    <text evidence="3">The sequence shown here is derived from an EMBL/GenBank/DDBJ whole genome shotgun (WGS) entry which is preliminary data.</text>
</comment>
<dbReference type="AlphaFoldDB" id="A0A3S0J3F4"/>
<dbReference type="Proteomes" id="UP000276349">
    <property type="component" value="Unassembled WGS sequence"/>
</dbReference>
<dbReference type="SUPFAM" id="SSF111331">
    <property type="entry name" value="NAD kinase/diacylglycerol kinase-like"/>
    <property type="match status" value="1"/>
</dbReference>
<protein>
    <recommendedName>
        <fullName evidence="2">YegS/DAGK C-terminal domain-containing protein</fullName>
    </recommendedName>
</protein>
<feature type="domain" description="YegS/DAGK C-terminal" evidence="2">
    <location>
        <begin position="6"/>
        <end position="157"/>
    </location>
</feature>
<organism evidence="3 4">
    <name type="scientific">Lysinibacillus telephonicus</name>
    <dbReference type="NCBI Taxonomy" id="1714840"/>
    <lineage>
        <taxon>Bacteria</taxon>
        <taxon>Bacillati</taxon>
        <taxon>Bacillota</taxon>
        <taxon>Bacilli</taxon>
        <taxon>Bacillales</taxon>
        <taxon>Bacillaceae</taxon>
        <taxon>Lysinibacillus</taxon>
    </lineage>
</organism>
<keyword evidence="1" id="KW-0472">Membrane</keyword>
<evidence type="ECO:0000313" key="4">
    <source>
        <dbReference type="Proteomes" id="UP000276349"/>
    </source>
</evidence>
<dbReference type="OrthoDB" id="9786026at2"/>
<accession>A0A3S0J3F4</accession>
<proteinExistence type="predicted"/>
<keyword evidence="4" id="KW-1185">Reference proteome</keyword>
<keyword evidence="1" id="KW-1133">Transmembrane helix</keyword>
<dbReference type="InterPro" id="IPR016064">
    <property type="entry name" value="NAD/diacylglycerol_kinase_sf"/>
</dbReference>
<feature type="transmembrane region" description="Helical" evidence="1">
    <location>
        <begin position="28"/>
        <end position="49"/>
    </location>
</feature>
<reference evidence="3 4" key="1">
    <citation type="submission" date="2018-12" db="EMBL/GenBank/DDBJ databases">
        <authorList>
            <person name="Yu L."/>
        </authorList>
    </citation>
    <scope>NUCLEOTIDE SEQUENCE [LARGE SCALE GENOMIC DNA]</scope>
    <source>
        <strain evidence="3 4">S5H2222</strain>
    </source>
</reference>
<dbReference type="InterPro" id="IPR045540">
    <property type="entry name" value="YegS/DAGK_C"/>
</dbReference>
<evidence type="ECO:0000313" key="3">
    <source>
        <dbReference type="EMBL" id="RTQ93331.1"/>
    </source>
</evidence>
<gene>
    <name evidence="3" type="ORF">EKG35_08875</name>
</gene>
<evidence type="ECO:0000256" key="1">
    <source>
        <dbReference type="SAM" id="Phobius"/>
    </source>
</evidence>
<keyword evidence="1" id="KW-0812">Transmembrane</keyword>
<dbReference type="Pfam" id="PF19279">
    <property type="entry name" value="YegS_C"/>
    <property type="match status" value="1"/>
</dbReference>
<dbReference type="EMBL" id="RXNR01000020">
    <property type="protein sequence ID" value="RTQ93331.1"/>
    <property type="molecule type" value="Genomic_DNA"/>
</dbReference>